<dbReference type="Proteomes" id="UP000316916">
    <property type="component" value="Unassembled WGS sequence"/>
</dbReference>
<evidence type="ECO:0000313" key="2">
    <source>
        <dbReference type="Proteomes" id="UP000316916"/>
    </source>
</evidence>
<evidence type="ECO:0000313" key="1">
    <source>
        <dbReference type="EMBL" id="SMO71993.1"/>
    </source>
</evidence>
<dbReference type="InterPro" id="IPR018899">
    <property type="entry name" value="Conjug_transposon_Tra0"/>
</dbReference>
<proteinExistence type="predicted"/>
<dbReference type="AlphaFoldDB" id="A0A521DJS8"/>
<accession>A0A521DJS8</accession>
<organism evidence="1 2">
    <name type="scientific">Chryseobacterium rhizoplanae</name>
    <dbReference type="NCBI Taxonomy" id="1609531"/>
    <lineage>
        <taxon>Bacteria</taxon>
        <taxon>Pseudomonadati</taxon>
        <taxon>Bacteroidota</taxon>
        <taxon>Flavobacteriia</taxon>
        <taxon>Flavobacteriales</taxon>
        <taxon>Weeksellaceae</taxon>
        <taxon>Chryseobacterium group</taxon>
        <taxon>Chryseobacterium</taxon>
    </lineage>
</organism>
<gene>
    <name evidence="1" type="ORF">SAMN06265171_105186</name>
</gene>
<protein>
    <submittedName>
        <fullName evidence="1">Conjugative transposon protein TraO</fullName>
    </submittedName>
</protein>
<reference evidence="1 2" key="1">
    <citation type="submission" date="2017-05" db="EMBL/GenBank/DDBJ databases">
        <authorList>
            <person name="Varghese N."/>
            <person name="Submissions S."/>
        </authorList>
    </citation>
    <scope>NUCLEOTIDE SEQUENCE [LARGE SCALE GENOMIC DNA]</scope>
    <source>
        <strain evidence="1 2">DSM 29371</strain>
    </source>
</reference>
<dbReference type="EMBL" id="FXTC01000005">
    <property type="protein sequence ID" value="SMO71993.1"/>
    <property type="molecule type" value="Genomic_DNA"/>
</dbReference>
<name>A0A521DJS8_9FLAO</name>
<keyword evidence="2" id="KW-1185">Reference proteome</keyword>
<sequence>MLIFSNSLTAQRMFPNQIGVEFNTGLLQQEIIKNYYAGVGMVIHSGKGDYSTYSFEYVRRIIDYKDTVISVETYMGLGGYSFNLISDRSRNFVINAALYGIGGYEKNNSGNTALYDGAQLISESSFIYGAGGGLSLETYLSDRWVLIVSGRTKLLWNTSGKLLNPSLGIGIRFNL</sequence>
<dbReference type="Pfam" id="PF10626">
    <property type="entry name" value="TraO"/>
    <property type="match status" value="1"/>
</dbReference>